<name>A0AAN6IRP0_EXODE</name>
<evidence type="ECO:0000256" key="3">
    <source>
        <dbReference type="SAM" id="SignalP"/>
    </source>
</evidence>
<feature type="chain" id="PRO_5042915256" description="DUF7728 domain-containing protein" evidence="3">
    <location>
        <begin position="19"/>
        <end position="371"/>
    </location>
</feature>
<proteinExistence type="predicted"/>
<gene>
    <name evidence="5" type="ORF">HRR80_007830</name>
</gene>
<feature type="region of interest" description="Disordered" evidence="1">
    <location>
        <begin position="341"/>
        <end position="371"/>
    </location>
</feature>
<evidence type="ECO:0000313" key="5">
    <source>
        <dbReference type="EMBL" id="KAJ8988052.1"/>
    </source>
</evidence>
<dbReference type="PANTHER" id="PTHR40622">
    <property type="match status" value="1"/>
</dbReference>
<feature type="signal peptide" evidence="3">
    <location>
        <begin position="1"/>
        <end position="18"/>
    </location>
</feature>
<comment type="caution">
    <text evidence="5">The sequence shown here is derived from an EMBL/GenBank/DDBJ whole genome shotgun (WGS) entry which is preliminary data.</text>
</comment>
<evidence type="ECO:0000259" key="4">
    <source>
        <dbReference type="Pfam" id="PF24854"/>
    </source>
</evidence>
<accession>A0AAN6IRP0</accession>
<protein>
    <recommendedName>
        <fullName evidence="4">DUF7728 domain-containing protein</fullName>
    </recommendedName>
</protein>
<dbReference type="Proteomes" id="UP001161757">
    <property type="component" value="Unassembled WGS sequence"/>
</dbReference>
<feature type="domain" description="DUF7728" evidence="4">
    <location>
        <begin position="45"/>
        <end position="177"/>
    </location>
</feature>
<dbReference type="InterPro" id="IPR056145">
    <property type="entry name" value="DUF7728"/>
</dbReference>
<keyword evidence="2" id="KW-1133">Transmembrane helix</keyword>
<keyword evidence="2" id="KW-0812">Transmembrane</keyword>
<reference evidence="5" key="1">
    <citation type="submission" date="2023-01" db="EMBL/GenBank/DDBJ databases">
        <title>Exophiala dermititidis isolated from Cystic Fibrosis Patient.</title>
        <authorList>
            <person name="Kurbessoian T."/>
            <person name="Crocker A."/>
            <person name="Murante D."/>
            <person name="Hogan D.A."/>
            <person name="Stajich J.E."/>
        </authorList>
    </citation>
    <scope>NUCLEOTIDE SEQUENCE</scope>
    <source>
        <strain evidence="5">Ex8</strain>
    </source>
</reference>
<keyword evidence="2" id="KW-0472">Membrane</keyword>
<dbReference type="PANTHER" id="PTHR40622:SF1">
    <property type="match status" value="1"/>
</dbReference>
<organism evidence="5 6">
    <name type="scientific">Exophiala dermatitidis</name>
    <name type="common">Black yeast-like fungus</name>
    <name type="synonym">Wangiella dermatitidis</name>
    <dbReference type="NCBI Taxonomy" id="5970"/>
    <lineage>
        <taxon>Eukaryota</taxon>
        <taxon>Fungi</taxon>
        <taxon>Dikarya</taxon>
        <taxon>Ascomycota</taxon>
        <taxon>Pezizomycotina</taxon>
        <taxon>Eurotiomycetes</taxon>
        <taxon>Chaetothyriomycetidae</taxon>
        <taxon>Chaetothyriales</taxon>
        <taxon>Herpotrichiellaceae</taxon>
        <taxon>Exophiala</taxon>
    </lineage>
</organism>
<dbReference type="Pfam" id="PF24854">
    <property type="entry name" value="DUF7728"/>
    <property type="match status" value="1"/>
</dbReference>
<evidence type="ECO:0000256" key="1">
    <source>
        <dbReference type="SAM" id="MobiDB-lite"/>
    </source>
</evidence>
<evidence type="ECO:0000256" key="2">
    <source>
        <dbReference type="SAM" id="Phobius"/>
    </source>
</evidence>
<evidence type="ECO:0000313" key="6">
    <source>
        <dbReference type="Proteomes" id="UP001161757"/>
    </source>
</evidence>
<feature type="transmembrane region" description="Helical" evidence="2">
    <location>
        <begin position="281"/>
        <end position="311"/>
    </location>
</feature>
<sequence length="371" mass="40255">MHLRSPVLASVLALKASAFLVPFEVTKTGEDIRNEIASAFFAKTGRTVDLDCPGCPFFGVEDTSELQYGVENKIHLEFNVDSDNSLTVNGVSIVPKKGATATPFVPLAAPQIRVEDGEQTEPILLDFAYERLPAITSDDESDKIIIHPTRLTILGLQGIPVKVDELAIDLLQTDKGTSIARIANIPFQETPGATTCDNTSSKWSLCRLRAIIAARLQSLKEAAKAGAHATKGWVHGGKGCKGRKMGAQGMHHHGHGHHNTMGGHHDMHRFGHALHQTLRFFVIPALLGVIGGLTASAIGMLLGQLISYLWIKFHRNGRRGHASDVQVVEIVVDEDEKDALLIDGELPPPPQYEDVEHNNGDTAVDSPDQKH</sequence>
<keyword evidence="3" id="KW-0732">Signal</keyword>
<dbReference type="AlphaFoldDB" id="A0AAN6IRP0"/>
<dbReference type="EMBL" id="JAJGCB010000020">
    <property type="protein sequence ID" value="KAJ8988052.1"/>
    <property type="molecule type" value="Genomic_DNA"/>
</dbReference>